<evidence type="ECO:0000313" key="3">
    <source>
        <dbReference type="EMBL" id="OAB25988.1"/>
    </source>
</evidence>
<dbReference type="PANTHER" id="PTHR12526:SF630">
    <property type="entry name" value="GLYCOSYLTRANSFERASE"/>
    <property type="match status" value="1"/>
</dbReference>
<evidence type="ECO:0000313" key="4">
    <source>
        <dbReference type="Proteomes" id="UP000077164"/>
    </source>
</evidence>
<dbReference type="Pfam" id="PF00534">
    <property type="entry name" value="Glycos_transf_1"/>
    <property type="match status" value="1"/>
</dbReference>
<evidence type="ECO:0000259" key="1">
    <source>
        <dbReference type="Pfam" id="PF00534"/>
    </source>
</evidence>
<evidence type="ECO:0000259" key="2">
    <source>
        <dbReference type="Pfam" id="PF13439"/>
    </source>
</evidence>
<name>A0A167V1B9_9FLAO</name>
<dbReference type="EMBL" id="LVJE01000038">
    <property type="protein sequence ID" value="OAB25988.1"/>
    <property type="molecule type" value="Genomic_DNA"/>
</dbReference>
<comment type="caution">
    <text evidence="3">The sequence shown here is derived from an EMBL/GenBank/DDBJ whole genome shotgun (WGS) entry which is preliminary data.</text>
</comment>
<evidence type="ECO:0008006" key="5">
    <source>
        <dbReference type="Google" id="ProtNLM"/>
    </source>
</evidence>
<sequence>MKIVFSTDQIYRHGGIEKVMATKANYFADELGFDVIILCCEQGGNKPCYSLSDKIRLVDLGINYHRQKSYFAPDNLLKVPSHLYKLNQKLKELEPDVVIVCNFGFDHYAFPFFYQKAKKIKEFHSSRYFDAVTRDQNMAVLKKLNYRFNDWIESKYDHLVVLNKDEVPYYRSNNVVVIPNPISIPKEVALLENKQVVAAGRISPVKGFDKLVEAWKIVHSRAPEWELHIYGEDYVDTQNQIEMLIKENDLDQVIYFKGISSNMSQTLQEYSIYVLSSVTECFPMVLLESIAVGLPIVSFDCPNGPRNIISVEDDGFLAKNQNVEDLAEKILFLVQNITLRKKFGANAKKNSSKFATAIVMQHWSNLLHS</sequence>
<organism evidence="3 4">
    <name type="scientific">Flavobacterium fryxellicola</name>
    <dbReference type="NCBI Taxonomy" id="249352"/>
    <lineage>
        <taxon>Bacteria</taxon>
        <taxon>Pseudomonadati</taxon>
        <taxon>Bacteroidota</taxon>
        <taxon>Flavobacteriia</taxon>
        <taxon>Flavobacteriales</taxon>
        <taxon>Flavobacteriaceae</taxon>
        <taxon>Flavobacterium</taxon>
    </lineage>
</organism>
<proteinExistence type="predicted"/>
<dbReference type="PANTHER" id="PTHR12526">
    <property type="entry name" value="GLYCOSYLTRANSFERASE"/>
    <property type="match status" value="1"/>
</dbReference>
<dbReference type="SUPFAM" id="SSF53756">
    <property type="entry name" value="UDP-Glycosyltransferase/glycogen phosphorylase"/>
    <property type="match status" value="1"/>
</dbReference>
<dbReference type="STRING" id="249352.SAMN05444395_10571"/>
<dbReference type="AlphaFoldDB" id="A0A167V1B9"/>
<dbReference type="InterPro" id="IPR028098">
    <property type="entry name" value="Glyco_trans_4-like_N"/>
</dbReference>
<gene>
    <name evidence="3" type="ORF">FBFR_13835</name>
</gene>
<protein>
    <recommendedName>
        <fullName evidence="5">Glycosyl transferase family 1 domain-containing protein</fullName>
    </recommendedName>
</protein>
<reference evidence="3 4" key="1">
    <citation type="submission" date="2016-03" db="EMBL/GenBank/DDBJ databases">
        <title>Draft genome sequence of Flavobacterium fryxellicola DSM 16209.</title>
        <authorList>
            <person name="Shin S.-K."/>
            <person name="Yi H."/>
        </authorList>
    </citation>
    <scope>NUCLEOTIDE SEQUENCE [LARGE SCALE GENOMIC DNA]</scope>
    <source>
        <strain evidence="3 4">DSM 16209</strain>
    </source>
</reference>
<dbReference type="Proteomes" id="UP000077164">
    <property type="component" value="Unassembled WGS sequence"/>
</dbReference>
<dbReference type="InterPro" id="IPR001296">
    <property type="entry name" value="Glyco_trans_1"/>
</dbReference>
<feature type="domain" description="Glycosyl transferase family 1" evidence="1">
    <location>
        <begin position="191"/>
        <end position="349"/>
    </location>
</feature>
<dbReference type="RefSeq" id="WP_066082336.1">
    <property type="nucleotide sequence ID" value="NZ_FRDK01000005.1"/>
</dbReference>
<dbReference type="Gene3D" id="3.40.50.2000">
    <property type="entry name" value="Glycogen Phosphorylase B"/>
    <property type="match status" value="2"/>
</dbReference>
<feature type="domain" description="Glycosyltransferase subfamily 4-like N-terminal" evidence="2">
    <location>
        <begin position="14"/>
        <end position="183"/>
    </location>
</feature>
<dbReference type="GO" id="GO:0016757">
    <property type="term" value="F:glycosyltransferase activity"/>
    <property type="evidence" value="ECO:0007669"/>
    <property type="project" value="InterPro"/>
</dbReference>
<dbReference type="CDD" id="cd03820">
    <property type="entry name" value="GT4_AmsD-like"/>
    <property type="match status" value="1"/>
</dbReference>
<accession>A0A167V1B9</accession>
<dbReference type="OrthoDB" id="9811239at2"/>
<keyword evidence="4" id="KW-1185">Reference proteome</keyword>
<dbReference type="Pfam" id="PF13439">
    <property type="entry name" value="Glyco_transf_4"/>
    <property type="match status" value="1"/>
</dbReference>